<evidence type="ECO:0000313" key="7">
    <source>
        <dbReference type="EMBL" id="MBC9928951.1"/>
    </source>
</evidence>
<keyword evidence="8" id="KW-1185">Reference proteome</keyword>
<dbReference type="Gene3D" id="3.20.20.80">
    <property type="entry name" value="Glycosidases"/>
    <property type="match status" value="1"/>
</dbReference>
<dbReference type="InterPro" id="IPR017853">
    <property type="entry name" value="GH"/>
</dbReference>
<feature type="chain" id="PRO_5045834741" description="Glycosyl hydrolase family 30 TIM-barrel domain-containing protein" evidence="5">
    <location>
        <begin position="26"/>
        <end position="485"/>
    </location>
</feature>
<dbReference type="RefSeq" id="WP_188086108.1">
    <property type="nucleotide sequence ID" value="NZ_JACVFC010000001.1"/>
</dbReference>
<gene>
    <name evidence="7" type="ORF">ICL07_01110</name>
</gene>
<dbReference type="SUPFAM" id="SSF51445">
    <property type="entry name" value="(Trans)glycosidases"/>
    <property type="match status" value="1"/>
</dbReference>
<dbReference type="Pfam" id="PF02055">
    <property type="entry name" value="Glyco_hydro_30"/>
    <property type="match status" value="1"/>
</dbReference>
<proteinExistence type="inferred from homology"/>
<dbReference type="Gene3D" id="2.60.40.1180">
    <property type="entry name" value="Golgi alpha-mannosidase II"/>
    <property type="match status" value="1"/>
</dbReference>
<evidence type="ECO:0000256" key="1">
    <source>
        <dbReference type="ARBA" id="ARBA00005382"/>
    </source>
</evidence>
<evidence type="ECO:0000259" key="6">
    <source>
        <dbReference type="Pfam" id="PF02055"/>
    </source>
</evidence>
<evidence type="ECO:0000256" key="4">
    <source>
        <dbReference type="RuleBase" id="RU361188"/>
    </source>
</evidence>
<feature type="domain" description="Glycosyl hydrolase family 30 TIM-barrel" evidence="6">
    <location>
        <begin position="117"/>
        <end position="233"/>
    </location>
</feature>
<dbReference type="InterPro" id="IPR033453">
    <property type="entry name" value="Glyco_hydro_30_TIM-barrel"/>
</dbReference>
<dbReference type="EMBL" id="JACVFC010000001">
    <property type="protein sequence ID" value="MBC9928951.1"/>
    <property type="molecule type" value="Genomic_DNA"/>
</dbReference>
<feature type="signal peptide" evidence="5">
    <location>
        <begin position="1"/>
        <end position="25"/>
    </location>
</feature>
<evidence type="ECO:0000313" key="8">
    <source>
        <dbReference type="Proteomes" id="UP000659124"/>
    </source>
</evidence>
<keyword evidence="4" id="KW-0326">Glycosidase</keyword>
<comment type="caution">
    <text evidence="7">The sequence shown here is derived from an EMBL/GenBank/DDBJ whole genome shotgun (WGS) entry which is preliminary data.</text>
</comment>
<evidence type="ECO:0000256" key="5">
    <source>
        <dbReference type="SAM" id="SignalP"/>
    </source>
</evidence>
<dbReference type="PANTHER" id="PTHR11069:SF38">
    <property type="entry name" value="GLUCURONOXYLANASE XYNC"/>
    <property type="match status" value="1"/>
</dbReference>
<dbReference type="PROSITE" id="PS51257">
    <property type="entry name" value="PROKAR_LIPOPROTEIN"/>
    <property type="match status" value="1"/>
</dbReference>
<comment type="similarity">
    <text evidence="1 4">Belongs to the glycosyl hydrolase 30 family.</text>
</comment>
<accession>A0ABR7TF61</accession>
<keyword evidence="2 5" id="KW-0732">Signal</keyword>
<dbReference type="InterPro" id="IPR013780">
    <property type="entry name" value="Glyco_hydro_b"/>
</dbReference>
<evidence type="ECO:0000256" key="2">
    <source>
        <dbReference type="ARBA" id="ARBA00022729"/>
    </source>
</evidence>
<reference evidence="7 8" key="1">
    <citation type="submission" date="2020-09" db="EMBL/GenBank/DDBJ databases">
        <title>Genome sequences of type strains of Chitinophaga qingshengii and Chitinophaga varians.</title>
        <authorList>
            <person name="Kittiwongwattana C."/>
        </authorList>
    </citation>
    <scope>NUCLEOTIDE SEQUENCE [LARGE SCALE GENOMIC DNA]</scope>
    <source>
        <strain evidence="7 8">JCM 30026</strain>
    </source>
</reference>
<dbReference type="PANTHER" id="PTHR11069">
    <property type="entry name" value="GLUCOSYLCERAMIDASE"/>
    <property type="match status" value="1"/>
</dbReference>
<organism evidence="7 8">
    <name type="scientific">Chitinophaga qingshengii</name>
    <dbReference type="NCBI Taxonomy" id="1569794"/>
    <lineage>
        <taxon>Bacteria</taxon>
        <taxon>Pseudomonadati</taxon>
        <taxon>Bacteroidota</taxon>
        <taxon>Chitinophagia</taxon>
        <taxon>Chitinophagales</taxon>
        <taxon>Chitinophagaceae</taxon>
        <taxon>Chitinophaga</taxon>
    </lineage>
</organism>
<name>A0ABR7TF61_9BACT</name>
<sequence>MKKLHYIAVLAGVSAMFGLACSKSAIDRALTDIDKPDKQQTGIAANIETGGKITLDLNNPRQTIDLLGAGCYFYSGHIVNGITNYNTAANWLWQDLGVNVFRIVLRAGGVEDVNDNTDPNVTDFSKFNFSVNSNLVDQITAVKKARLLNPGIKIWAIILSPPKFLKTNNDVNHGGTLNTSVSNAYAEFGEHIYAHLQHLKDNGLQVDYLSLMNEPDQNADNTGYESATFTPSVAQAVYNQTGSWLKTKLPAAGVVMPQLTAPDCIDVTHTVNYASLLNPYIDKFTTHQYGGSSAANFTAASNLAGNKGLYMTEWHTGFGSTAPDELVSALDLVNKFHDAFRGGARGWLYFEWGNPESNFGGLLYTPWGQDAVRKKNYYSYKQFTDSLLRKRYIPTTLDSIVNFGADNVTAFMDNNRGMVNVVNWNTYAQNRVRINFGRNISSIRIYRTSATENQALVWTQDNVNLNYYLVEFPGKSFTTIQVIWQ</sequence>
<keyword evidence="3 4" id="KW-0378">Hydrolase</keyword>
<dbReference type="InterPro" id="IPR001139">
    <property type="entry name" value="Glyco_hydro_30"/>
</dbReference>
<dbReference type="Proteomes" id="UP000659124">
    <property type="component" value="Unassembled WGS sequence"/>
</dbReference>
<protein>
    <recommendedName>
        <fullName evidence="6">Glycosyl hydrolase family 30 TIM-barrel domain-containing protein</fullName>
    </recommendedName>
</protein>
<evidence type="ECO:0000256" key="3">
    <source>
        <dbReference type="ARBA" id="ARBA00022801"/>
    </source>
</evidence>